<organism evidence="2 3">
    <name type="scientific">Citricoccus parietis</name>
    <dbReference type="NCBI Taxonomy" id="592307"/>
    <lineage>
        <taxon>Bacteria</taxon>
        <taxon>Bacillati</taxon>
        <taxon>Actinomycetota</taxon>
        <taxon>Actinomycetes</taxon>
        <taxon>Micrococcales</taxon>
        <taxon>Micrococcaceae</taxon>
        <taxon>Citricoccus</taxon>
    </lineage>
</organism>
<dbReference type="EMBL" id="JBHMFI010000001">
    <property type="protein sequence ID" value="MFB9071529.1"/>
    <property type="molecule type" value="Genomic_DNA"/>
</dbReference>
<reference evidence="2 3" key="1">
    <citation type="submission" date="2024-09" db="EMBL/GenBank/DDBJ databases">
        <authorList>
            <person name="Sun Q."/>
            <person name="Mori K."/>
        </authorList>
    </citation>
    <scope>NUCLEOTIDE SEQUENCE [LARGE SCALE GENOMIC DNA]</scope>
    <source>
        <strain evidence="2 3">CCM 7609</strain>
    </source>
</reference>
<sequence>MAPRPSNTHSRSSGCLACPACRTRTRTGEVMVFAFGESSAGGLRSRERWSNHEPRPSWICGDGRVKLSAPRTSPAVPGSFYALTVRIDSGGNSVQAELAAKIPLDDVAAQRWRGKARPPVGRDPESGRRVRTRVPSRSGSTYLRWNGGDHRSNARRHR</sequence>
<dbReference type="Proteomes" id="UP001589575">
    <property type="component" value="Unassembled WGS sequence"/>
</dbReference>
<keyword evidence="3" id="KW-1185">Reference proteome</keyword>
<feature type="region of interest" description="Disordered" evidence="1">
    <location>
        <begin position="110"/>
        <end position="158"/>
    </location>
</feature>
<evidence type="ECO:0000256" key="1">
    <source>
        <dbReference type="SAM" id="MobiDB-lite"/>
    </source>
</evidence>
<proteinExistence type="predicted"/>
<protein>
    <submittedName>
        <fullName evidence="2">Uncharacterized protein</fullName>
    </submittedName>
</protein>
<gene>
    <name evidence="2" type="ORF">ACFFX0_10060</name>
</gene>
<accession>A0ABV5FXY0</accession>
<evidence type="ECO:0000313" key="2">
    <source>
        <dbReference type="EMBL" id="MFB9071529.1"/>
    </source>
</evidence>
<comment type="caution">
    <text evidence="2">The sequence shown here is derived from an EMBL/GenBank/DDBJ whole genome shotgun (WGS) entry which is preliminary data.</text>
</comment>
<name>A0ABV5FXY0_9MICC</name>
<evidence type="ECO:0000313" key="3">
    <source>
        <dbReference type="Proteomes" id="UP001589575"/>
    </source>
</evidence>